<organism evidence="1 2">
    <name type="scientific">Clunio marinus</name>
    <dbReference type="NCBI Taxonomy" id="568069"/>
    <lineage>
        <taxon>Eukaryota</taxon>
        <taxon>Metazoa</taxon>
        <taxon>Ecdysozoa</taxon>
        <taxon>Arthropoda</taxon>
        <taxon>Hexapoda</taxon>
        <taxon>Insecta</taxon>
        <taxon>Pterygota</taxon>
        <taxon>Neoptera</taxon>
        <taxon>Endopterygota</taxon>
        <taxon>Diptera</taxon>
        <taxon>Nematocera</taxon>
        <taxon>Chironomoidea</taxon>
        <taxon>Chironomidae</taxon>
        <taxon>Clunio</taxon>
    </lineage>
</organism>
<dbReference type="Proteomes" id="UP000183832">
    <property type="component" value="Unassembled WGS sequence"/>
</dbReference>
<dbReference type="AlphaFoldDB" id="A0A1J1HLR4"/>
<gene>
    <name evidence="1" type="ORF">CLUMA_CG002271</name>
</gene>
<proteinExistence type="predicted"/>
<dbReference type="EMBL" id="CVRI01000008">
    <property type="protein sequence ID" value="CRK88482.1"/>
    <property type="molecule type" value="Genomic_DNA"/>
</dbReference>
<accession>A0A1J1HLR4</accession>
<protein>
    <submittedName>
        <fullName evidence="1">CLUMA_CG002271, isoform A</fullName>
    </submittedName>
</protein>
<name>A0A1J1HLR4_9DIPT</name>
<evidence type="ECO:0000313" key="1">
    <source>
        <dbReference type="EMBL" id="CRK88482.1"/>
    </source>
</evidence>
<sequence length="44" mass="5270">MQTLKQKIRYDNFKRDCFDRDVFEQISAHAKLVNHSGRALFKTI</sequence>
<keyword evidence="2" id="KW-1185">Reference proteome</keyword>
<evidence type="ECO:0000313" key="2">
    <source>
        <dbReference type="Proteomes" id="UP000183832"/>
    </source>
</evidence>
<reference evidence="1 2" key="1">
    <citation type="submission" date="2015-04" db="EMBL/GenBank/DDBJ databases">
        <authorList>
            <person name="Syromyatnikov M.Y."/>
            <person name="Popov V.N."/>
        </authorList>
    </citation>
    <scope>NUCLEOTIDE SEQUENCE [LARGE SCALE GENOMIC DNA]</scope>
</reference>